<reference evidence="1" key="1">
    <citation type="submission" date="2021-02" db="EMBL/GenBank/DDBJ databases">
        <authorList>
            <person name="Nowell W R."/>
        </authorList>
    </citation>
    <scope>NUCLEOTIDE SEQUENCE</scope>
</reference>
<name>A0A813YRZ6_9BILA</name>
<evidence type="ECO:0000313" key="3">
    <source>
        <dbReference type="Proteomes" id="UP000663829"/>
    </source>
</evidence>
<sequence length="743" mass="85582">MVRGLNKHEHERAVMNKIKKDRYEDKKAKQNTCVLKVLKHFLFLVVLYSEADTDEELFPEKKTIRKGQDIPKDNEHDYAIKPRLYGIVIQYVKTNNPYCNLQTHSNKFTVATERNSAGHLLRTIGYCGMKNPDCPFRFTVDIHMNGDVFINTNGVLIHEGQFKARHIRKPERQALKEAFEQGVNPTLVFHKRLAQIPRNILKAENLDGAGKRYGTNADIQKTIPHACTAYIMKDWKILCHKSKLKKEEVKSIMLYCSVVLNSNTYEELKKNYQLFCVYFIHPEDTAQHRAAKEKLNAAVRNLEKMNADDVDDVIAYDEKYLQLNVVDEYGIGDIDKKEIDDDIKKMNQTVQTWFSEEEMLNEFDSNVKTVGNVTAAGTLRQEIAKIQRTTGTSEKRMSIVQNVELHKKTLKRLNLVVGLLCDDTIAIQKQAGLQLAGATRSRHLKELIERWSNKKIGHYQQYAKTMENRIKMKIPEVMFYCDTKAVAVWQNKGKIYGLENSVLRATITVKVLQRNMIYIDPTIILPDHLDDLSTLLRREITNPNTVKEDAIQSVMIGIRKHIASLNETGVFHLVKFIEHFILPIINTNVQMTVVLQATCQTCEINFNNFINHKVLVLHGYDVHTDRDFITQILVSSNRNRECPNCKDDDTIQLLVSAVYQKNDDQYASTILCNINKYVCVEDGKKFVLPSKTKDVYMRQTILLIYQKITVLGVDFTNAIFSLLDNAHENITKDQNSITLPLPW</sequence>
<dbReference type="Proteomes" id="UP000663829">
    <property type="component" value="Unassembled WGS sequence"/>
</dbReference>
<evidence type="ECO:0000313" key="2">
    <source>
        <dbReference type="EMBL" id="CAF3673017.1"/>
    </source>
</evidence>
<comment type="caution">
    <text evidence="1">The sequence shown here is derived from an EMBL/GenBank/DDBJ whole genome shotgun (WGS) entry which is preliminary data.</text>
</comment>
<dbReference type="Proteomes" id="UP000681722">
    <property type="component" value="Unassembled WGS sequence"/>
</dbReference>
<gene>
    <name evidence="1" type="ORF">GPM918_LOCUS7977</name>
    <name evidence="2" type="ORF">SRO942_LOCUS7977</name>
</gene>
<keyword evidence="3" id="KW-1185">Reference proteome</keyword>
<dbReference type="AlphaFoldDB" id="A0A813YRZ6"/>
<accession>A0A813YRZ6</accession>
<dbReference type="EMBL" id="CAJOBC010001346">
    <property type="protein sequence ID" value="CAF3673017.1"/>
    <property type="molecule type" value="Genomic_DNA"/>
</dbReference>
<dbReference type="EMBL" id="CAJNOQ010001346">
    <property type="protein sequence ID" value="CAF0888169.1"/>
    <property type="molecule type" value="Genomic_DNA"/>
</dbReference>
<organism evidence="1 3">
    <name type="scientific">Didymodactylos carnosus</name>
    <dbReference type="NCBI Taxonomy" id="1234261"/>
    <lineage>
        <taxon>Eukaryota</taxon>
        <taxon>Metazoa</taxon>
        <taxon>Spiralia</taxon>
        <taxon>Gnathifera</taxon>
        <taxon>Rotifera</taxon>
        <taxon>Eurotatoria</taxon>
        <taxon>Bdelloidea</taxon>
        <taxon>Philodinida</taxon>
        <taxon>Philodinidae</taxon>
        <taxon>Didymodactylos</taxon>
    </lineage>
</organism>
<protein>
    <submittedName>
        <fullName evidence="1">Uncharacterized protein</fullName>
    </submittedName>
</protein>
<evidence type="ECO:0000313" key="1">
    <source>
        <dbReference type="EMBL" id="CAF0888169.1"/>
    </source>
</evidence>
<proteinExistence type="predicted"/>